<dbReference type="RefSeq" id="WP_011264737.1">
    <property type="nucleotide sequence ID" value="NC_006908.1"/>
</dbReference>
<gene>
    <name evidence="1" type="ordered locus">MMOB2170</name>
</gene>
<evidence type="ECO:0000313" key="1">
    <source>
        <dbReference type="EMBL" id="AAT27703.1"/>
    </source>
</evidence>
<dbReference type="AlphaFoldDB" id="Q6KI73"/>
<dbReference type="InterPro" id="IPR058231">
    <property type="entry name" value="MG284-like_C"/>
</dbReference>
<keyword evidence="2" id="KW-1185">Reference proteome</keyword>
<dbReference type="EMBL" id="AE017308">
    <property type="protein sequence ID" value="AAT27703.1"/>
    <property type="molecule type" value="Genomic_DNA"/>
</dbReference>
<reference evidence="1 2" key="1">
    <citation type="journal article" date="2004" name="Genome Res.">
        <title>The complete genome and proteome of Mycoplasma mobile.</title>
        <authorList>
            <person name="Jaffe J.D."/>
            <person name="Stange-Thomann N."/>
            <person name="Smith C."/>
            <person name="DeCaprio D."/>
            <person name="Fisher S."/>
            <person name="Butler J."/>
            <person name="Calvo S."/>
            <person name="Elkins T."/>
            <person name="FitzGerald M.G."/>
            <person name="Hafez N."/>
            <person name="Kodira C.D."/>
            <person name="Major J."/>
            <person name="Wang S."/>
            <person name="Wilkinson J."/>
            <person name="Nicol R."/>
            <person name="Nusbaum C."/>
            <person name="Birren B."/>
            <person name="Berg H.C."/>
            <person name="Church G.M."/>
        </authorList>
    </citation>
    <scope>NUCLEOTIDE SEQUENCE [LARGE SCALE GENOMIC DNA]</scope>
    <source>
        <strain evidence="2">ATCC 43663 / 163K / NCTC 11711</strain>
    </source>
</reference>
<accession>Q6KI73</accession>
<dbReference type="Proteomes" id="UP000009072">
    <property type="component" value="Chromosome"/>
</dbReference>
<dbReference type="NCBIfam" id="NF045770">
    <property type="entry name" value="MPN403_MG284_C"/>
    <property type="match status" value="1"/>
</dbReference>
<organism evidence="1 2">
    <name type="scientific">Mycoplasma mobile (strain ATCC 43663 / 163K / NCTC 11711)</name>
    <name type="common">Mesomycoplasma mobile</name>
    <dbReference type="NCBI Taxonomy" id="267748"/>
    <lineage>
        <taxon>Bacteria</taxon>
        <taxon>Bacillati</taxon>
        <taxon>Mycoplasmatota</taxon>
        <taxon>Mycoplasmoidales</taxon>
        <taxon>Metamycoplasmataceae</taxon>
        <taxon>Mesomycoplasma</taxon>
    </lineage>
</organism>
<proteinExistence type="predicted"/>
<dbReference type="KEGG" id="mmo:MMOB2170"/>
<name>Q6KI73_MYCM1</name>
<protein>
    <submittedName>
        <fullName evidence="1">Uncharacterized protein</fullName>
    </submittedName>
</protein>
<dbReference type="eggNOG" id="ENOG5030N5E">
    <property type="taxonomic scope" value="Bacteria"/>
</dbReference>
<sequence>MNTIKTKQFSEEIIKIQTIPFKDRKKIISNLCLFYKSNKLKSNLKNEELEKTEYENISLFEKILLLLTKEQRYFIKKSFLEDEKFHWSKSYYSKSTFYKKLHDSINNFLFLIYVN</sequence>
<dbReference type="HOGENOM" id="CLU_2106259_0_0_14"/>
<dbReference type="STRING" id="267748.MMOB2170"/>
<evidence type="ECO:0000313" key="2">
    <source>
        <dbReference type="Proteomes" id="UP000009072"/>
    </source>
</evidence>